<dbReference type="EMBL" id="JABFAB010000007">
    <property type="protein sequence ID" value="MBA0653697.1"/>
    <property type="molecule type" value="Genomic_DNA"/>
</dbReference>
<sequence>MLVVHCCLKGISLRYSWMCHSIYARQGTQRACTSLLELEKLKVAILWNFVYIYESWYKLTI</sequence>
<proteinExistence type="predicted"/>
<dbReference type="AlphaFoldDB" id="A0A7J8UT84"/>
<dbReference type="Proteomes" id="UP000593573">
    <property type="component" value="Unassembled WGS sequence"/>
</dbReference>
<keyword evidence="2" id="KW-1185">Reference proteome</keyword>
<protein>
    <submittedName>
        <fullName evidence="1">Uncharacterized protein</fullName>
    </submittedName>
</protein>
<accession>A0A7J8UT84</accession>
<evidence type="ECO:0000313" key="1">
    <source>
        <dbReference type="EMBL" id="MBA0653697.1"/>
    </source>
</evidence>
<evidence type="ECO:0000313" key="2">
    <source>
        <dbReference type="Proteomes" id="UP000593573"/>
    </source>
</evidence>
<comment type="caution">
    <text evidence="1">The sequence shown here is derived from an EMBL/GenBank/DDBJ whole genome shotgun (WGS) entry which is preliminary data.</text>
</comment>
<name>A0A7J8UT84_9ROSI</name>
<reference evidence="1 2" key="1">
    <citation type="journal article" date="2019" name="Genome Biol. Evol.">
        <title>Insights into the evolution of the New World diploid cottons (Gossypium, subgenus Houzingenia) based on genome sequencing.</title>
        <authorList>
            <person name="Grover C.E."/>
            <person name="Arick M.A. 2nd"/>
            <person name="Thrash A."/>
            <person name="Conover J.L."/>
            <person name="Sanders W.S."/>
            <person name="Peterson D.G."/>
            <person name="Frelichowski J.E."/>
            <person name="Scheffler J.A."/>
            <person name="Scheffler B.E."/>
            <person name="Wendel J.F."/>
        </authorList>
    </citation>
    <scope>NUCLEOTIDE SEQUENCE [LARGE SCALE GENOMIC DNA]</scope>
    <source>
        <strain evidence="1">57</strain>
        <tissue evidence="1">Leaf</tissue>
    </source>
</reference>
<organism evidence="1 2">
    <name type="scientific">Gossypium klotzschianum</name>
    <dbReference type="NCBI Taxonomy" id="34286"/>
    <lineage>
        <taxon>Eukaryota</taxon>
        <taxon>Viridiplantae</taxon>
        <taxon>Streptophyta</taxon>
        <taxon>Embryophyta</taxon>
        <taxon>Tracheophyta</taxon>
        <taxon>Spermatophyta</taxon>
        <taxon>Magnoliopsida</taxon>
        <taxon>eudicotyledons</taxon>
        <taxon>Gunneridae</taxon>
        <taxon>Pentapetalae</taxon>
        <taxon>rosids</taxon>
        <taxon>malvids</taxon>
        <taxon>Malvales</taxon>
        <taxon>Malvaceae</taxon>
        <taxon>Malvoideae</taxon>
        <taxon>Gossypium</taxon>
    </lineage>
</organism>
<gene>
    <name evidence="1" type="ORF">Goklo_020840</name>
</gene>